<feature type="transmembrane region" description="Helical" evidence="1">
    <location>
        <begin position="79"/>
        <end position="97"/>
    </location>
</feature>
<evidence type="ECO:0000256" key="1">
    <source>
        <dbReference type="SAM" id="Phobius"/>
    </source>
</evidence>
<gene>
    <name evidence="2" type="ORF">EJ104_11975</name>
</gene>
<keyword evidence="1" id="KW-1133">Transmembrane helix</keyword>
<dbReference type="Pfam" id="PF05437">
    <property type="entry name" value="AzlD"/>
    <property type="match status" value="1"/>
</dbReference>
<keyword evidence="1" id="KW-0812">Transmembrane</keyword>
<dbReference type="InterPro" id="IPR008407">
    <property type="entry name" value="Brnchd-chn_aa_trnsp_AzlD"/>
</dbReference>
<keyword evidence="3" id="KW-1185">Reference proteome</keyword>
<accession>A0A431VQ00</accession>
<dbReference type="OrthoDB" id="69755at2"/>
<dbReference type="EMBL" id="RXPE01000036">
    <property type="protein sequence ID" value="RTR25178.1"/>
    <property type="molecule type" value="Genomic_DNA"/>
</dbReference>
<dbReference type="Proteomes" id="UP000277766">
    <property type="component" value="Unassembled WGS sequence"/>
</dbReference>
<comment type="caution">
    <text evidence="2">The sequence shown here is derived from an EMBL/GenBank/DDBJ whole genome shotgun (WGS) entry which is preliminary data.</text>
</comment>
<sequence length="107" mass="11653">MSGLLTIGLMWLVTYLPRLLGLHLGHLRLPPFWQAFLAYIPVSVFAALTLPDVLGSSEWPQRLVGCAAGGLIIWRTRQLAAGILGGFAVYWAVRVLLGDSLLHFPGS</sequence>
<proteinExistence type="predicted"/>
<keyword evidence="1" id="KW-0472">Membrane</keyword>
<evidence type="ECO:0000313" key="2">
    <source>
        <dbReference type="EMBL" id="RTR25178.1"/>
    </source>
</evidence>
<protein>
    <submittedName>
        <fullName evidence="2">AzlD domain-containing protein</fullName>
    </submittedName>
</protein>
<feature type="transmembrane region" description="Helical" evidence="1">
    <location>
        <begin position="31"/>
        <end position="54"/>
    </location>
</feature>
<reference evidence="2 3" key="1">
    <citation type="submission" date="2018-12" db="EMBL/GenBank/DDBJ databases">
        <title>Deinococcus radiophilus ATCC 27603 genome sequencing and assembly.</title>
        <authorList>
            <person name="Maclea K.S."/>
            <person name="Maynard C.R."/>
        </authorList>
    </citation>
    <scope>NUCLEOTIDE SEQUENCE [LARGE SCALE GENOMIC DNA]</scope>
    <source>
        <strain evidence="2 3">ATCC 27603</strain>
    </source>
</reference>
<organism evidence="2 3">
    <name type="scientific">Deinococcus radiophilus</name>
    <dbReference type="NCBI Taxonomy" id="32062"/>
    <lineage>
        <taxon>Bacteria</taxon>
        <taxon>Thermotogati</taxon>
        <taxon>Deinococcota</taxon>
        <taxon>Deinococci</taxon>
        <taxon>Deinococcales</taxon>
        <taxon>Deinococcaceae</taxon>
        <taxon>Deinococcus</taxon>
    </lineage>
</organism>
<evidence type="ECO:0000313" key="3">
    <source>
        <dbReference type="Proteomes" id="UP000277766"/>
    </source>
</evidence>
<name>A0A431VQ00_9DEIO</name>
<dbReference type="RefSeq" id="WP_126353130.1">
    <property type="nucleotide sequence ID" value="NZ_CP086380.1"/>
</dbReference>
<dbReference type="AlphaFoldDB" id="A0A431VQ00"/>